<dbReference type="OrthoDB" id="1431247at2759"/>
<dbReference type="GO" id="GO:0034605">
    <property type="term" value="P:cellular response to heat"/>
    <property type="evidence" value="ECO:0007669"/>
    <property type="project" value="TreeGrafter"/>
</dbReference>
<dbReference type="PANTHER" id="PTHR43670:SF114">
    <property type="entry name" value="OS05G0592000 PROTEIN"/>
    <property type="match status" value="1"/>
</dbReference>
<comment type="subcellular location">
    <subcellularLocation>
        <location evidence="1">Cell membrane</location>
        <topology evidence="1">Single-pass membrane protein</topology>
    </subcellularLocation>
</comment>
<evidence type="ECO:0000256" key="6">
    <source>
        <dbReference type="SAM" id="MobiDB-lite"/>
    </source>
</evidence>
<dbReference type="GO" id="GO:0005886">
    <property type="term" value="C:plasma membrane"/>
    <property type="evidence" value="ECO:0007669"/>
    <property type="project" value="UniProtKB-SubCell"/>
</dbReference>
<dbReference type="PANTHER" id="PTHR43670">
    <property type="entry name" value="HEAT SHOCK PROTEIN 26"/>
    <property type="match status" value="1"/>
</dbReference>
<evidence type="ECO:0000313" key="10">
    <source>
        <dbReference type="EMBL" id="KAD3337431.1"/>
    </source>
</evidence>
<dbReference type="AlphaFoldDB" id="A0A5N6LHE4"/>
<dbReference type="PROSITE" id="PS01031">
    <property type="entry name" value="SHSP"/>
    <property type="match status" value="1"/>
</dbReference>
<dbReference type="InterPro" id="IPR002068">
    <property type="entry name" value="A-crystallin/Hsp20_dom"/>
</dbReference>
<evidence type="ECO:0000313" key="9">
    <source>
        <dbReference type="EMBL" id="KAD1404145.1"/>
    </source>
</evidence>
<evidence type="ECO:0000256" key="1">
    <source>
        <dbReference type="ARBA" id="ARBA00004162"/>
    </source>
</evidence>
<dbReference type="CDD" id="cd06464">
    <property type="entry name" value="ACD_sHsps-like"/>
    <property type="match status" value="1"/>
</dbReference>
<organism evidence="9 11">
    <name type="scientific">Mikania micrantha</name>
    <name type="common">bitter vine</name>
    <dbReference type="NCBI Taxonomy" id="192012"/>
    <lineage>
        <taxon>Eukaryota</taxon>
        <taxon>Viridiplantae</taxon>
        <taxon>Streptophyta</taxon>
        <taxon>Embryophyta</taxon>
        <taxon>Tracheophyta</taxon>
        <taxon>Spermatophyta</taxon>
        <taxon>Magnoliopsida</taxon>
        <taxon>eudicotyledons</taxon>
        <taxon>Gunneridae</taxon>
        <taxon>Pentapetalae</taxon>
        <taxon>asterids</taxon>
        <taxon>campanulids</taxon>
        <taxon>Asterales</taxon>
        <taxon>Asteraceae</taxon>
        <taxon>Asteroideae</taxon>
        <taxon>Heliantheae alliance</taxon>
        <taxon>Eupatorieae</taxon>
        <taxon>Mikania</taxon>
    </lineage>
</organism>
<evidence type="ECO:0000256" key="7">
    <source>
        <dbReference type="SAM" id="Phobius"/>
    </source>
</evidence>
<evidence type="ECO:0000256" key="4">
    <source>
        <dbReference type="PROSITE-ProRule" id="PRU00285"/>
    </source>
</evidence>
<dbReference type="InterPro" id="IPR008978">
    <property type="entry name" value="HSP20-like_chaperone"/>
</dbReference>
<dbReference type="GO" id="GO:0006952">
    <property type="term" value="P:defense response"/>
    <property type="evidence" value="ECO:0007669"/>
    <property type="project" value="UniProtKB-KW"/>
</dbReference>
<dbReference type="EMBL" id="SZYD01000795">
    <property type="protein sequence ID" value="KAD1404145.1"/>
    <property type="molecule type" value="Genomic_DNA"/>
</dbReference>
<dbReference type="Gene3D" id="2.60.40.790">
    <property type="match status" value="1"/>
</dbReference>
<keyword evidence="11" id="KW-1185">Reference proteome</keyword>
<dbReference type="SUPFAM" id="SSF49764">
    <property type="entry name" value="HSP20-like chaperones"/>
    <property type="match status" value="1"/>
</dbReference>
<name>A0A5N6LHE4_9ASTR</name>
<sequence length="185" mass="21154">MDSKIGGIQSHTSISYDEFEPLCTWQREDGQDILVIHLPEFKKEQLRIQISNSGILKITGENIVEGKKRRRFMKEVKVTKDYESSNIHAKFSQGRLLITLPKKVLTTSMQQDAPMKPTPQDDQTHGSPNTNEKIMVPDIKARIGQVLRSKEFTQVMVNVGFVVVVAFSVYTAYKYWTSYVVVDED</sequence>
<evidence type="ECO:0000313" key="11">
    <source>
        <dbReference type="Proteomes" id="UP000326396"/>
    </source>
</evidence>
<keyword evidence="3" id="KW-0611">Plant defense</keyword>
<protein>
    <recommendedName>
        <fullName evidence="8">SHSP domain-containing protein</fullName>
    </recommendedName>
</protein>
<dbReference type="Proteomes" id="UP000326396">
    <property type="component" value="Linkage Group LG6"/>
</dbReference>
<feature type="domain" description="SHSP" evidence="8">
    <location>
        <begin position="13"/>
        <end position="118"/>
    </location>
</feature>
<gene>
    <name evidence="10" type="ORF">E3N88_32951</name>
    <name evidence="9" type="ORF">E3N88_42872</name>
</gene>
<comment type="caution">
    <text evidence="9">The sequence shown here is derived from an EMBL/GenBank/DDBJ whole genome shotgun (WGS) entry which is preliminary data.</text>
</comment>
<evidence type="ECO:0000256" key="3">
    <source>
        <dbReference type="ARBA" id="ARBA00022821"/>
    </source>
</evidence>
<evidence type="ECO:0000259" key="8">
    <source>
        <dbReference type="PROSITE" id="PS01031"/>
    </source>
</evidence>
<accession>A0A5N6LHE4</accession>
<feature type="transmembrane region" description="Helical" evidence="7">
    <location>
        <begin position="155"/>
        <end position="173"/>
    </location>
</feature>
<feature type="region of interest" description="Disordered" evidence="6">
    <location>
        <begin position="110"/>
        <end position="132"/>
    </location>
</feature>
<reference evidence="9 11" key="1">
    <citation type="submission" date="2019-05" db="EMBL/GenBank/DDBJ databases">
        <title>Mikania micrantha, genome provides insights into the molecular mechanism of rapid growth.</title>
        <authorList>
            <person name="Liu B."/>
        </authorList>
    </citation>
    <scope>NUCLEOTIDE SEQUENCE [LARGE SCALE GENOMIC DNA]</scope>
    <source>
        <strain evidence="9">NLD-2019</strain>
        <tissue evidence="9">Leaf</tissue>
    </source>
</reference>
<keyword evidence="7" id="KW-1133">Transmembrane helix</keyword>
<dbReference type="EMBL" id="SZYD01000016">
    <property type="protein sequence ID" value="KAD3337431.1"/>
    <property type="molecule type" value="Genomic_DNA"/>
</dbReference>
<keyword evidence="2" id="KW-1003">Cell membrane</keyword>
<evidence type="ECO:0000256" key="2">
    <source>
        <dbReference type="ARBA" id="ARBA00022475"/>
    </source>
</evidence>
<dbReference type="Pfam" id="PF00011">
    <property type="entry name" value="HSP20"/>
    <property type="match status" value="1"/>
</dbReference>
<proteinExistence type="inferred from homology"/>
<comment type="similarity">
    <text evidence="4 5">Belongs to the small heat shock protein (HSP20) family.</text>
</comment>
<evidence type="ECO:0000256" key="5">
    <source>
        <dbReference type="RuleBase" id="RU003616"/>
    </source>
</evidence>
<keyword evidence="7" id="KW-0812">Transmembrane</keyword>
<keyword evidence="7" id="KW-0472">Membrane</keyword>